<sequence length="167" mass="18034">MPLQGAPELSPFCHQAPPADTDLWPQNESVLGGEPALAQWQGPTAAAGLPAAAAGWSAGRPQQPQLQLRPASELVQPAAGADNQQTAADESRERHVLHGGLRRVPARTLDTVKLKGKEKRKKKKHYTNTHTFAHIQLKYTTKKLTNKTAKKKKIRASKATATSNDGV</sequence>
<dbReference type="EMBL" id="HBUE01122454">
    <property type="protein sequence ID" value="CAG6493024.1"/>
    <property type="molecule type" value="Transcribed_RNA"/>
</dbReference>
<feature type="region of interest" description="Disordered" evidence="1">
    <location>
        <begin position="48"/>
        <end position="102"/>
    </location>
</feature>
<dbReference type="EMBL" id="HBUE01122457">
    <property type="protein sequence ID" value="CAG6493028.1"/>
    <property type="molecule type" value="Transcribed_RNA"/>
</dbReference>
<dbReference type="EMBL" id="HBUE01122451">
    <property type="protein sequence ID" value="CAG6493018.1"/>
    <property type="molecule type" value="Transcribed_RNA"/>
</dbReference>
<dbReference type="AlphaFoldDB" id="A0A8D8CFM2"/>
<feature type="region of interest" description="Disordered" evidence="1">
    <location>
        <begin position="144"/>
        <end position="167"/>
    </location>
</feature>
<dbReference type="EMBL" id="HBUE01122455">
    <property type="protein sequence ID" value="CAG6493026.1"/>
    <property type="molecule type" value="Transcribed_RNA"/>
</dbReference>
<feature type="region of interest" description="Disordered" evidence="1">
    <location>
        <begin position="1"/>
        <end position="29"/>
    </location>
</feature>
<feature type="compositionally biased region" description="Low complexity" evidence="1">
    <location>
        <begin position="157"/>
        <end position="167"/>
    </location>
</feature>
<accession>A0A8D8CFM2</accession>
<name>A0A8D8CFM2_CULPI</name>
<organism evidence="2">
    <name type="scientific">Culex pipiens</name>
    <name type="common">House mosquito</name>
    <dbReference type="NCBI Taxonomy" id="7175"/>
    <lineage>
        <taxon>Eukaryota</taxon>
        <taxon>Metazoa</taxon>
        <taxon>Ecdysozoa</taxon>
        <taxon>Arthropoda</taxon>
        <taxon>Hexapoda</taxon>
        <taxon>Insecta</taxon>
        <taxon>Pterygota</taxon>
        <taxon>Neoptera</taxon>
        <taxon>Endopterygota</taxon>
        <taxon>Diptera</taxon>
        <taxon>Nematocera</taxon>
        <taxon>Culicoidea</taxon>
        <taxon>Culicidae</taxon>
        <taxon>Culicinae</taxon>
        <taxon>Culicini</taxon>
        <taxon>Culex</taxon>
        <taxon>Culex</taxon>
    </lineage>
</organism>
<reference evidence="2" key="1">
    <citation type="submission" date="2021-05" db="EMBL/GenBank/DDBJ databases">
        <authorList>
            <person name="Alioto T."/>
            <person name="Alioto T."/>
            <person name="Gomez Garrido J."/>
        </authorList>
    </citation>
    <scope>NUCLEOTIDE SEQUENCE</scope>
</reference>
<evidence type="ECO:0000256" key="1">
    <source>
        <dbReference type="SAM" id="MobiDB-lite"/>
    </source>
</evidence>
<proteinExistence type="predicted"/>
<feature type="compositionally biased region" description="Low complexity" evidence="1">
    <location>
        <begin position="48"/>
        <end position="70"/>
    </location>
</feature>
<protein>
    <submittedName>
        <fullName evidence="2">(northern house mosquito) hypothetical protein</fullName>
    </submittedName>
</protein>
<dbReference type="EMBL" id="HBUE01122452">
    <property type="protein sequence ID" value="CAG6493020.1"/>
    <property type="molecule type" value="Transcribed_RNA"/>
</dbReference>
<evidence type="ECO:0000313" key="2">
    <source>
        <dbReference type="EMBL" id="CAG6493028.1"/>
    </source>
</evidence>
<feature type="compositionally biased region" description="Basic residues" evidence="1">
    <location>
        <begin position="144"/>
        <end position="156"/>
    </location>
</feature>
<dbReference type="EMBL" id="HBUE01122453">
    <property type="protein sequence ID" value="CAG6493022.1"/>
    <property type="molecule type" value="Transcribed_RNA"/>
</dbReference>